<keyword evidence="2" id="KW-1185">Reference proteome</keyword>
<dbReference type="RefSeq" id="WP_307426812.1">
    <property type="nucleotide sequence ID" value="NZ_JAUSVK010000001.1"/>
</dbReference>
<comment type="caution">
    <text evidence="1">The sequence shown here is derived from an EMBL/GenBank/DDBJ whole genome shotgun (WGS) entry which is preliminary data.</text>
</comment>
<reference evidence="1 2" key="1">
    <citation type="submission" date="2023-07" db="EMBL/GenBank/DDBJ databases">
        <title>Genomic Encyclopedia of Type Strains, Phase IV (KMG-IV): sequencing the most valuable type-strain genomes for metagenomic binning, comparative biology and taxonomic classification.</title>
        <authorList>
            <person name="Goeker M."/>
        </authorList>
    </citation>
    <scope>NUCLEOTIDE SEQUENCE [LARGE SCALE GENOMIC DNA]</scope>
    <source>
        <strain evidence="1 2">DSM 5896</strain>
    </source>
</reference>
<proteinExistence type="predicted"/>
<name>A0ABU0FDF3_9HYPH</name>
<accession>A0ABU0FDF3</accession>
<sequence length="174" mass="18383">MTPADYTAIVVVPTVREFLLARVNARLAYLSCVASYHVIDYLAVAEGRTGQNKTSSIIDKVISYCDPALRLVQGLCNGTKHAEAGKGPQPGKEQLVGPFAFGQGGFGVGRFSGPPGLVIPHNGTALYIDEAVQSLLLALASLYPIHLAAGAFAFFDEHMRNGHQAAWAGFNAGP</sequence>
<dbReference type="Proteomes" id="UP001237448">
    <property type="component" value="Unassembled WGS sequence"/>
</dbReference>
<evidence type="ECO:0000313" key="1">
    <source>
        <dbReference type="EMBL" id="MDQ0392634.1"/>
    </source>
</evidence>
<organism evidence="1 2">
    <name type="scientific">Labrys monachus</name>
    <dbReference type="NCBI Taxonomy" id="217067"/>
    <lineage>
        <taxon>Bacteria</taxon>
        <taxon>Pseudomonadati</taxon>
        <taxon>Pseudomonadota</taxon>
        <taxon>Alphaproteobacteria</taxon>
        <taxon>Hyphomicrobiales</taxon>
        <taxon>Xanthobacteraceae</taxon>
        <taxon>Labrys</taxon>
    </lineage>
</organism>
<dbReference type="EMBL" id="JAUSVK010000001">
    <property type="protein sequence ID" value="MDQ0392634.1"/>
    <property type="molecule type" value="Genomic_DNA"/>
</dbReference>
<protein>
    <submittedName>
        <fullName evidence="1">Uncharacterized protein</fullName>
    </submittedName>
</protein>
<evidence type="ECO:0000313" key="2">
    <source>
        <dbReference type="Proteomes" id="UP001237448"/>
    </source>
</evidence>
<gene>
    <name evidence="1" type="ORF">J3R73_002426</name>
</gene>